<evidence type="ECO:0000256" key="1">
    <source>
        <dbReference type="ARBA" id="ARBA00001946"/>
    </source>
</evidence>
<dbReference type="PANTHER" id="PTHR11649:SF13">
    <property type="entry name" value="ENGB-TYPE G DOMAIN-CONTAINING PROTEIN"/>
    <property type="match status" value="1"/>
</dbReference>
<dbReference type="AlphaFoldDB" id="A0A7S1TN72"/>
<dbReference type="PROSITE" id="PS51706">
    <property type="entry name" value="G_ENGB"/>
    <property type="match status" value="1"/>
</dbReference>
<feature type="compositionally biased region" description="Low complexity" evidence="10">
    <location>
        <begin position="67"/>
        <end position="88"/>
    </location>
</feature>
<keyword evidence="4" id="KW-0479">Metal-binding</keyword>
<evidence type="ECO:0000256" key="5">
    <source>
        <dbReference type="ARBA" id="ARBA00022741"/>
    </source>
</evidence>
<dbReference type="InterPro" id="IPR030393">
    <property type="entry name" value="G_ENGB_dom"/>
</dbReference>
<dbReference type="PANTHER" id="PTHR11649">
    <property type="entry name" value="MSS1/TRME-RELATED GTP-BINDING PROTEIN"/>
    <property type="match status" value="1"/>
</dbReference>
<keyword evidence="9" id="KW-0131">Cell cycle</keyword>
<dbReference type="EMBL" id="HBGI01002456">
    <property type="protein sequence ID" value="CAD9239864.1"/>
    <property type="molecule type" value="Transcribed_RNA"/>
</dbReference>
<proteinExistence type="inferred from homology"/>
<dbReference type="Gene3D" id="3.40.50.300">
    <property type="entry name" value="P-loop containing nucleotide triphosphate hydrolases"/>
    <property type="match status" value="1"/>
</dbReference>
<protein>
    <recommendedName>
        <fullName evidence="11">EngB-type G domain-containing protein</fullName>
    </recommendedName>
</protein>
<evidence type="ECO:0000259" key="11">
    <source>
        <dbReference type="PROSITE" id="PS51706"/>
    </source>
</evidence>
<accession>A0A7S1TN72</accession>
<dbReference type="InterPro" id="IPR027417">
    <property type="entry name" value="P-loop_NTPase"/>
</dbReference>
<dbReference type="InterPro" id="IPR006073">
    <property type="entry name" value="GTP-bd"/>
</dbReference>
<keyword evidence="6" id="KW-0460">Magnesium</keyword>
<gene>
    <name evidence="12" type="ORF">EAUS1353_LOCUS1602</name>
</gene>
<keyword evidence="3" id="KW-0132">Cell division</keyword>
<dbReference type="HAMAP" id="MF_00321">
    <property type="entry name" value="GTPase_EngB"/>
    <property type="match status" value="1"/>
</dbReference>
<evidence type="ECO:0000256" key="9">
    <source>
        <dbReference type="ARBA" id="ARBA00023306"/>
    </source>
</evidence>
<comment type="cofactor">
    <cofactor evidence="1">
        <name>Mg(2+)</name>
        <dbReference type="ChEBI" id="CHEBI:18420"/>
    </cofactor>
</comment>
<dbReference type="InterPro" id="IPR019987">
    <property type="entry name" value="GTP-bd_ribosome_bio_YsxC"/>
</dbReference>
<dbReference type="NCBIfam" id="TIGR03598">
    <property type="entry name" value="GTPase_YsxC"/>
    <property type="match status" value="1"/>
</dbReference>
<dbReference type="SUPFAM" id="SSF52540">
    <property type="entry name" value="P-loop containing nucleoside triphosphate hydrolases"/>
    <property type="match status" value="1"/>
</dbReference>
<keyword evidence="8" id="KW-0717">Septation</keyword>
<organism evidence="12">
    <name type="scientific">Erythrolobus australicus</name>
    <dbReference type="NCBI Taxonomy" id="1077150"/>
    <lineage>
        <taxon>Eukaryota</taxon>
        <taxon>Rhodophyta</taxon>
        <taxon>Bangiophyceae</taxon>
        <taxon>Porphyridiales</taxon>
        <taxon>Porphyridiaceae</taxon>
        <taxon>Erythrolobus</taxon>
    </lineage>
</organism>
<dbReference type="GO" id="GO:0005525">
    <property type="term" value="F:GTP binding"/>
    <property type="evidence" value="ECO:0007669"/>
    <property type="project" value="UniProtKB-KW"/>
</dbReference>
<evidence type="ECO:0000256" key="4">
    <source>
        <dbReference type="ARBA" id="ARBA00022723"/>
    </source>
</evidence>
<dbReference type="Pfam" id="PF01926">
    <property type="entry name" value="MMR_HSR1"/>
    <property type="match status" value="1"/>
</dbReference>
<dbReference type="GO" id="GO:0051301">
    <property type="term" value="P:cell division"/>
    <property type="evidence" value="ECO:0007669"/>
    <property type="project" value="UniProtKB-KW"/>
</dbReference>
<feature type="region of interest" description="Disordered" evidence="10">
    <location>
        <begin position="1"/>
        <end position="95"/>
    </location>
</feature>
<evidence type="ECO:0000256" key="3">
    <source>
        <dbReference type="ARBA" id="ARBA00022618"/>
    </source>
</evidence>
<evidence type="ECO:0000256" key="2">
    <source>
        <dbReference type="ARBA" id="ARBA00009638"/>
    </source>
</evidence>
<keyword evidence="7" id="KW-0342">GTP-binding</keyword>
<name>A0A7S1TN72_9RHOD</name>
<keyword evidence="5" id="KW-0547">Nucleotide-binding</keyword>
<dbReference type="GO" id="GO:0046872">
    <property type="term" value="F:metal ion binding"/>
    <property type="evidence" value="ECO:0007669"/>
    <property type="project" value="UniProtKB-KW"/>
</dbReference>
<dbReference type="CDD" id="cd01876">
    <property type="entry name" value="YihA_EngB"/>
    <property type="match status" value="1"/>
</dbReference>
<evidence type="ECO:0000256" key="7">
    <source>
        <dbReference type="ARBA" id="ARBA00023134"/>
    </source>
</evidence>
<evidence type="ECO:0000313" key="12">
    <source>
        <dbReference type="EMBL" id="CAD9239864.1"/>
    </source>
</evidence>
<evidence type="ECO:0000256" key="6">
    <source>
        <dbReference type="ARBA" id="ARBA00022842"/>
    </source>
</evidence>
<evidence type="ECO:0000256" key="10">
    <source>
        <dbReference type="SAM" id="MobiDB-lite"/>
    </source>
</evidence>
<sequence>MHGAFASSARLALPAQRRGPASSNARAAVRCDARKSKASSAPRSAHRGGKNTATHAAQRRSETAQNRSGRSPSKRSSPQSASRARAAGASGGKGLDLATLNRGQVQFVGSFEQPPVLFATASSGQLLPEVAFLGRSNVGKSSLLNTLIHRNSKNGAVVSKTPGRTQHINLFAARDLRGRAYVLADLPGYGFAKMSKEKQDSIGDFITKYIAERDALRLVVLLVDVRIAPQESDLAAMNLLERANVPFVLVATKCDKFRNAQDRWSHVRDYAGRINVDERSVLCFSAVSGDGKSLLQTAVSDALFSEIVDEDDVFMSDSEGDANE</sequence>
<comment type="similarity">
    <text evidence="2">Belongs to the TRAFAC class TrmE-Era-EngA-EngB-Septin-like GTPase superfamily. EngB GTPase family.</text>
</comment>
<feature type="domain" description="EngB-type G" evidence="11">
    <location>
        <begin position="126"/>
        <end position="305"/>
    </location>
</feature>
<evidence type="ECO:0000256" key="8">
    <source>
        <dbReference type="ARBA" id="ARBA00023210"/>
    </source>
</evidence>
<reference evidence="12" key="1">
    <citation type="submission" date="2021-01" db="EMBL/GenBank/DDBJ databases">
        <authorList>
            <person name="Corre E."/>
            <person name="Pelletier E."/>
            <person name="Niang G."/>
            <person name="Scheremetjew M."/>
            <person name="Finn R."/>
            <person name="Kale V."/>
            <person name="Holt S."/>
            <person name="Cochrane G."/>
            <person name="Meng A."/>
            <person name="Brown T."/>
            <person name="Cohen L."/>
        </authorList>
    </citation>
    <scope>NUCLEOTIDE SEQUENCE</scope>
    <source>
        <strain evidence="12">CCMP3124</strain>
    </source>
</reference>